<dbReference type="AlphaFoldDB" id="A0A7G8BHY9"/>
<dbReference type="Gene3D" id="3.60.40.10">
    <property type="entry name" value="PPM-type phosphatase domain"/>
    <property type="match status" value="1"/>
</dbReference>
<dbReference type="InterPro" id="IPR015655">
    <property type="entry name" value="PP2C"/>
</dbReference>
<dbReference type="RefSeq" id="WP_186743114.1">
    <property type="nucleotide sequence ID" value="NZ_CP060394.1"/>
</dbReference>
<sequence>MPQEQMLMEAAALTDVGRIRSGNEDSYGLCYEAGFFVVCDGMGGAAAGEVASQVTVAAVMEKVCAETVSDPRQALETAIAESNRQVFSRAERESSLHGMGTTLVALLVREGCVWIAHVGDSRCYRLRAGALERMTQDHSLVDEQIRLGQMTPEEAEVSPFRNVITRAIGTREHVTPDIQEVATEHGDLFLLCSDGLTKEVPEPRMAELLCGDISDLQALCQALIQDANDSGGSDNITAILVRIS</sequence>
<reference evidence="2 3" key="1">
    <citation type="submission" date="2020-08" db="EMBL/GenBank/DDBJ databases">
        <title>Edaphobacter telluris sp. nov. and Acidobacterium dinghuensis sp. nov., two acidobacteria isolated from forest soil.</title>
        <authorList>
            <person name="Fu J."/>
            <person name="Qiu L."/>
        </authorList>
    </citation>
    <scope>NUCLEOTIDE SEQUENCE [LARGE SCALE GENOMIC DNA]</scope>
    <source>
        <strain evidence="2">4Y35</strain>
    </source>
</reference>
<dbReference type="Pfam" id="PF13672">
    <property type="entry name" value="PP2C_2"/>
    <property type="match status" value="1"/>
</dbReference>
<dbReference type="KEGG" id="adin:H7849_24730"/>
<feature type="domain" description="PPM-type phosphatase" evidence="1">
    <location>
        <begin position="9"/>
        <end position="243"/>
    </location>
</feature>
<protein>
    <submittedName>
        <fullName evidence="2">Stp1/IreP family PP2C-type Ser/Thr phosphatase</fullName>
    </submittedName>
</protein>
<keyword evidence="3" id="KW-1185">Reference proteome</keyword>
<dbReference type="InterPro" id="IPR001932">
    <property type="entry name" value="PPM-type_phosphatase-like_dom"/>
</dbReference>
<dbReference type="CDD" id="cd00143">
    <property type="entry name" value="PP2Cc"/>
    <property type="match status" value="1"/>
</dbReference>
<dbReference type="SMART" id="SM00331">
    <property type="entry name" value="PP2C_SIG"/>
    <property type="match status" value="1"/>
</dbReference>
<accession>A0A7G8BHY9</accession>
<evidence type="ECO:0000259" key="1">
    <source>
        <dbReference type="PROSITE" id="PS51746"/>
    </source>
</evidence>
<dbReference type="SUPFAM" id="SSF81606">
    <property type="entry name" value="PP2C-like"/>
    <property type="match status" value="1"/>
</dbReference>
<dbReference type="InterPro" id="IPR036457">
    <property type="entry name" value="PPM-type-like_dom_sf"/>
</dbReference>
<name>A0A7G8BHY9_9BACT</name>
<dbReference type="PROSITE" id="PS51746">
    <property type="entry name" value="PPM_2"/>
    <property type="match status" value="1"/>
</dbReference>
<organism evidence="2 3">
    <name type="scientific">Alloacidobacterium dinghuense</name>
    <dbReference type="NCBI Taxonomy" id="2763107"/>
    <lineage>
        <taxon>Bacteria</taxon>
        <taxon>Pseudomonadati</taxon>
        <taxon>Acidobacteriota</taxon>
        <taxon>Terriglobia</taxon>
        <taxon>Terriglobales</taxon>
        <taxon>Acidobacteriaceae</taxon>
        <taxon>Alloacidobacterium</taxon>
    </lineage>
</organism>
<dbReference type="SMART" id="SM00332">
    <property type="entry name" value="PP2Cc"/>
    <property type="match status" value="1"/>
</dbReference>
<dbReference type="Proteomes" id="UP000515312">
    <property type="component" value="Chromosome"/>
</dbReference>
<evidence type="ECO:0000313" key="2">
    <source>
        <dbReference type="EMBL" id="QNI32159.1"/>
    </source>
</evidence>
<dbReference type="PANTHER" id="PTHR13832">
    <property type="entry name" value="PROTEIN PHOSPHATASE 2C"/>
    <property type="match status" value="1"/>
</dbReference>
<proteinExistence type="predicted"/>
<dbReference type="EMBL" id="CP060394">
    <property type="protein sequence ID" value="QNI32159.1"/>
    <property type="molecule type" value="Genomic_DNA"/>
</dbReference>
<dbReference type="GO" id="GO:0004722">
    <property type="term" value="F:protein serine/threonine phosphatase activity"/>
    <property type="evidence" value="ECO:0007669"/>
    <property type="project" value="InterPro"/>
</dbReference>
<dbReference type="NCBIfam" id="NF033484">
    <property type="entry name" value="Stp1_PP2C_phos"/>
    <property type="match status" value="1"/>
</dbReference>
<evidence type="ECO:0000313" key="3">
    <source>
        <dbReference type="Proteomes" id="UP000515312"/>
    </source>
</evidence>
<gene>
    <name evidence="2" type="ORF">H7849_24730</name>
</gene>
<dbReference type="PANTHER" id="PTHR13832:SF827">
    <property type="entry name" value="PROTEIN PHOSPHATASE 1L"/>
    <property type="match status" value="1"/>
</dbReference>